<dbReference type="eggNOG" id="COG0659">
    <property type="taxonomic scope" value="Bacteria"/>
</dbReference>
<dbReference type="GO" id="GO:0004359">
    <property type="term" value="F:glutaminase activity"/>
    <property type="evidence" value="ECO:0007669"/>
    <property type="project" value="UniProtKB-UniRule"/>
</dbReference>
<dbReference type="EC" id="3.5.1.2" evidence="3 7"/>
<feature type="domain" description="STAS" evidence="8">
    <location>
        <begin position="351"/>
        <end position="466"/>
    </location>
</feature>
<protein>
    <recommendedName>
        <fullName evidence="6 7">Glutaminase</fullName>
        <ecNumber evidence="3 7">3.5.1.2</ecNumber>
    </recommendedName>
</protein>
<gene>
    <name evidence="7 9" type="primary">glsA</name>
    <name evidence="9" type="ORF">GS4_20_02160</name>
</gene>
<sequence>MISLVDGYLGRIMLDCQAHLTGAVADYIPELAAVDPGGFGLSMCVHDGHVYSHGDSAAAFTIQSISKPLTYALALGRRGFATIDAAIGVEPSGEAFNEISVDQRRRPKNPMINAGAILAASMLLPQEPTVSSDTVDAAFADVVEFYSACAGRRLGLDERVYASESATGARNRAIAYMLVSFGALQTDPDAAIDLYFRQCSLQVTTDDLAVIGCTIANGGVNPRTGRRVLDQAVAQRVLSVMTTCGMYDGAGDWVTRVGLPAKSGVGGGILAILPGQLGIGVYSPLLDEHGNSVRGVDTCRHLSTDLGLHMFNVARESRTTIRAVYDLGDIEVSPEWVDRERVFLKTCRDRVRVYELQGDLTFAGAESAVRRLEADVDRFDVAILEISRVDIVDPVARNMVLGFKHVLDEGGRRSLVVDPDGVVRASIDRYRDDGPATDMGIPYGVGRLDPALPHVHSSMSEAVLDAEEFLVKSRLIEPGPA</sequence>
<dbReference type="Pfam" id="PF01740">
    <property type="entry name" value="STAS"/>
    <property type="match status" value="1"/>
</dbReference>
<feature type="binding site" evidence="7">
    <location>
        <position position="171"/>
    </location>
    <ligand>
        <name>substrate</name>
    </ligand>
</feature>
<evidence type="ECO:0000259" key="8">
    <source>
        <dbReference type="PROSITE" id="PS50801"/>
    </source>
</evidence>
<dbReference type="SUPFAM" id="SSF56601">
    <property type="entry name" value="beta-lactamase/transpeptidase-like"/>
    <property type="match status" value="1"/>
</dbReference>
<keyword evidence="4 7" id="KW-0378">Hydrolase</keyword>
<feature type="binding site" evidence="7">
    <location>
        <position position="113"/>
    </location>
    <ligand>
        <name>substrate</name>
    </ligand>
</feature>
<keyword evidence="10" id="KW-1185">Reference proteome</keyword>
<dbReference type="Gene3D" id="3.40.710.10">
    <property type="entry name" value="DD-peptidase/beta-lactamase superfamily"/>
    <property type="match status" value="1"/>
</dbReference>
<dbReference type="NCBIfam" id="TIGR03814">
    <property type="entry name" value="Gln_ase"/>
    <property type="match status" value="1"/>
</dbReference>
<comment type="similarity">
    <text evidence="1 7">Belongs to the glutaminase family.</text>
</comment>
<dbReference type="InterPro" id="IPR036513">
    <property type="entry name" value="STAS_dom_sf"/>
</dbReference>
<accession>M0QKI1</accession>
<organism evidence="9 10">
    <name type="scientific">Gordonia soli NBRC 108243</name>
    <dbReference type="NCBI Taxonomy" id="1223545"/>
    <lineage>
        <taxon>Bacteria</taxon>
        <taxon>Bacillati</taxon>
        <taxon>Actinomycetota</taxon>
        <taxon>Actinomycetes</taxon>
        <taxon>Mycobacteriales</taxon>
        <taxon>Gordoniaceae</taxon>
        <taxon>Gordonia</taxon>
    </lineage>
</organism>
<feature type="binding site" evidence="7">
    <location>
        <position position="265"/>
    </location>
    <ligand>
        <name>substrate</name>
    </ligand>
</feature>
<comment type="catalytic activity">
    <reaction evidence="5 7">
        <text>L-glutamine + H2O = L-glutamate + NH4(+)</text>
        <dbReference type="Rhea" id="RHEA:15889"/>
        <dbReference type="ChEBI" id="CHEBI:15377"/>
        <dbReference type="ChEBI" id="CHEBI:28938"/>
        <dbReference type="ChEBI" id="CHEBI:29985"/>
        <dbReference type="ChEBI" id="CHEBI:58359"/>
        <dbReference type="EC" id="3.5.1.2"/>
    </reaction>
</comment>
<dbReference type="Proteomes" id="UP000011666">
    <property type="component" value="Unassembled WGS sequence"/>
</dbReference>
<feature type="binding site" evidence="7">
    <location>
        <position position="195"/>
    </location>
    <ligand>
        <name>substrate</name>
    </ligand>
</feature>
<dbReference type="Gene3D" id="3.30.750.24">
    <property type="entry name" value="STAS domain"/>
    <property type="match status" value="1"/>
</dbReference>
<dbReference type="AlphaFoldDB" id="M0QKI1"/>
<evidence type="ECO:0000256" key="4">
    <source>
        <dbReference type="ARBA" id="ARBA00022801"/>
    </source>
</evidence>
<dbReference type="Pfam" id="PF04960">
    <property type="entry name" value="Glutaminase"/>
    <property type="match status" value="1"/>
</dbReference>
<dbReference type="PROSITE" id="PS50801">
    <property type="entry name" value="STAS"/>
    <property type="match status" value="1"/>
</dbReference>
<reference evidence="9 10" key="1">
    <citation type="submission" date="2013-01" db="EMBL/GenBank/DDBJ databases">
        <title>Whole genome shotgun sequence of Gordonia soli NBRC 108243.</title>
        <authorList>
            <person name="Isaki-Nakamura S."/>
            <person name="Hosoyama A."/>
            <person name="Tsuchikane K."/>
            <person name="Ando Y."/>
            <person name="Baba S."/>
            <person name="Ohji S."/>
            <person name="Hamada M."/>
            <person name="Tamura T."/>
            <person name="Yamazoe A."/>
            <person name="Yamazaki S."/>
            <person name="Fujita N."/>
        </authorList>
    </citation>
    <scope>NUCLEOTIDE SEQUENCE [LARGE SCALE GENOMIC DNA]</scope>
    <source>
        <strain evidence="9 10">NBRC 108243</strain>
    </source>
</reference>
<dbReference type="SUPFAM" id="SSF52091">
    <property type="entry name" value="SpoIIaa-like"/>
    <property type="match status" value="1"/>
</dbReference>
<dbReference type="EMBL" id="BANX01000020">
    <property type="protein sequence ID" value="GAC69150.1"/>
    <property type="molecule type" value="Genomic_DNA"/>
</dbReference>
<evidence type="ECO:0000256" key="1">
    <source>
        <dbReference type="ARBA" id="ARBA00011076"/>
    </source>
</evidence>
<dbReference type="PANTHER" id="PTHR12544:SF29">
    <property type="entry name" value="GLUTAMINASE"/>
    <property type="match status" value="1"/>
</dbReference>
<keyword evidence="7" id="KW-0007">Acetylation</keyword>
<dbReference type="STRING" id="1223545.GS4_20_02160"/>
<dbReference type="InterPro" id="IPR012338">
    <property type="entry name" value="Beta-lactam/transpept-like"/>
</dbReference>
<evidence type="ECO:0000256" key="2">
    <source>
        <dbReference type="ARBA" id="ARBA00011881"/>
    </source>
</evidence>
<evidence type="ECO:0000256" key="6">
    <source>
        <dbReference type="ARBA" id="ARBA00070405"/>
    </source>
</evidence>
<name>M0QKI1_9ACTN</name>
<dbReference type="InterPro" id="IPR002645">
    <property type="entry name" value="STAS_dom"/>
</dbReference>
<dbReference type="InterPro" id="IPR015868">
    <property type="entry name" value="Glutaminase"/>
</dbReference>
<dbReference type="eggNOG" id="COG2066">
    <property type="taxonomic scope" value="Bacteria"/>
</dbReference>
<comment type="caution">
    <text evidence="9">The sequence shown here is derived from an EMBL/GenBank/DDBJ whole genome shotgun (WGS) entry which is preliminary data.</text>
</comment>
<dbReference type="HAMAP" id="MF_00313">
    <property type="entry name" value="Glutaminase"/>
    <property type="match status" value="1"/>
</dbReference>
<evidence type="ECO:0000313" key="10">
    <source>
        <dbReference type="Proteomes" id="UP000011666"/>
    </source>
</evidence>
<dbReference type="RefSeq" id="WP_007621904.1">
    <property type="nucleotide sequence ID" value="NZ_BANX01000020.1"/>
</dbReference>
<evidence type="ECO:0000256" key="3">
    <source>
        <dbReference type="ARBA" id="ARBA00012918"/>
    </source>
</evidence>
<feature type="binding site" evidence="7">
    <location>
        <position position="164"/>
    </location>
    <ligand>
        <name>substrate</name>
    </ligand>
</feature>
<evidence type="ECO:0000313" key="9">
    <source>
        <dbReference type="EMBL" id="GAC69150.1"/>
    </source>
</evidence>
<dbReference type="GO" id="GO:0006543">
    <property type="term" value="P:L-glutamine catabolic process"/>
    <property type="evidence" value="ECO:0007669"/>
    <property type="project" value="TreeGrafter"/>
</dbReference>
<dbReference type="FunFam" id="3.40.710.10:FF:000005">
    <property type="entry name" value="Glutaminase"/>
    <property type="match status" value="1"/>
</dbReference>
<evidence type="ECO:0000256" key="5">
    <source>
        <dbReference type="ARBA" id="ARBA00049534"/>
    </source>
</evidence>
<feature type="binding site" evidence="7">
    <location>
        <position position="247"/>
    </location>
    <ligand>
        <name>substrate</name>
    </ligand>
</feature>
<comment type="subunit">
    <text evidence="2 7">Homotetramer.</text>
</comment>
<proteinExistence type="inferred from homology"/>
<dbReference type="GO" id="GO:0006537">
    <property type="term" value="P:glutamate biosynthetic process"/>
    <property type="evidence" value="ECO:0007669"/>
    <property type="project" value="TreeGrafter"/>
</dbReference>
<feature type="binding site" evidence="7">
    <location>
        <position position="64"/>
    </location>
    <ligand>
        <name>substrate</name>
    </ligand>
</feature>
<dbReference type="OrthoDB" id="9788822at2"/>
<dbReference type="PANTHER" id="PTHR12544">
    <property type="entry name" value="GLUTAMINASE"/>
    <property type="match status" value="1"/>
</dbReference>
<evidence type="ECO:0000256" key="7">
    <source>
        <dbReference type="HAMAP-Rule" id="MF_00313"/>
    </source>
</evidence>